<evidence type="ECO:0000313" key="2">
    <source>
        <dbReference type="EMBL" id="JAE38821.1"/>
    </source>
</evidence>
<proteinExistence type="predicted"/>
<organism evidence="2">
    <name type="scientific">Arundo donax</name>
    <name type="common">Giant reed</name>
    <name type="synonym">Donax arundinaceus</name>
    <dbReference type="NCBI Taxonomy" id="35708"/>
    <lineage>
        <taxon>Eukaryota</taxon>
        <taxon>Viridiplantae</taxon>
        <taxon>Streptophyta</taxon>
        <taxon>Embryophyta</taxon>
        <taxon>Tracheophyta</taxon>
        <taxon>Spermatophyta</taxon>
        <taxon>Magnoliopsida</taxon>
        <taxon>Liliopsida</taxon>
        <taxon>Poales</taxon>
        <taxon>Poaceae</taxon>
        <taxon>PACMAD clade</taxon>
        <taxon>Arundinoideae</taxon>
        <taxon>Arundineae</taxon>
        <taxon>Arundo</taxon>
    </lineage>
</organism>
<dbReference type="EMBL" id="GBRH01159075">
    <property type="protein sequence ID" value="JAE38821.1"/>
    <property type="molecule type" value="Transcribed_RNA"/>
</dbReference>
<accession>A0A0A9HVB4</accession>
<dbReference type="AlphaFoldDB" id="A0A0A9HVB4"/>
<reference evidence="2" key="2">
    <citation type="journal article" date="2015" name="Data Brief">
        <title>Shoot transcriptome of the giant reed, Arundo donax.</title>
        <authorList>
            <person name="Barrero R.A."/>
            <person name="Guerrero F.D."/>
            <person name="Moolhuijzen P."/>
            <person name="Goolsby J.A."/>
            <person name="Tidwell J."/>
            <person name="Bellgard S.E."/>
            <person name="Bellgard M.I."/>
        </authorList>
    </citation>
    <scope>NUCLEOTIDE SEQUENCE</scope>
    <source>
        <tissue evidence="2">Shoot tissue taken approximately 20 cm above the soil surface</tissue>
    </source>
</reference>
<protein>
    <submittedName>
        <fullName evidence="2">Uncharacterized protein</fullName>
    </submittedName>
</protein>
<reference evidence="2" key="1">
    <citation type="submission" date="2014-09" db="EMBL/GenBank/DDBJ databases">
        <authorList>
            <person name="Magalhaes I.L.F."/>
            <person name="Oliveira U."/>
            <person name="Santos F.R."/>
            <person name="Vidigal T.H.D.A."/>
            <person name="Brescovit A.D."/>
            <person name="Santos A.J."/>
        </authorList>
    </citation>
    <scope>NUCLEOTIDE SEQUENCE</scope>
    <source>
        <tissue evidence="2">Shoot tissue taken approximately 20 cm above the soil surface</tissue>
    </source>
</reference>
<name>A0A0A9HVB4_ARUDO</name>
<evidence type="ECO:0000256" key="1">
    <source>
        <dbReference type="SAM" id="MobiDB-lite"/>
    </source>
</evidence>
<feature type="region of interest" description="Disordered" evidence="1">
    <location>
        <begin position="1"/>
        <end position="20"/>
    </location>
</feature>
<sequence length="109" mass="11608">MASSGTAAGTGNGSCGAEADAHPRAGSLAGLRGWRAGEGPWDAPWQLTESPSCLSAWDATPPLQRLTCLRCGLTVHLLLARRPERLRPARWTPAYHGHYTVAALGRKHL</sequence>